<name>A0ABD6E6B6_9BILA</name>
<accession>A0ABD6E6B6</accession>
<dbReference type="PANTHER" id="PTHR44177">
    <property type="entry name" value="TETRATRICOPEPTIDE REPEAT PROTEIN 8"/>
    <property type="match status" value="1"/>
</dbReference>
<gene>
    <name evidence="3" type="ORF">AB6A40_002347</name>
</gene>
<evidence type="ECO:0000313" key="4">
    <source>
        <dbReference type="Proteomes" id="UP001608902"/>
    </source>
</evidence>
<dbReference type="Pfam" id="PF13181">
    <property type="entry name" value="TPR_8"/>
    <property type="match status" value="1"/>
</dbReference>
<dbReference type="SMART" id="SM00028">
    <property type="entry name" value="TPR"/>
    <property type="match status" value="9"/>
</dbReference>
<dbReference type="SUPFAM" id="SSF48452">
    <property type="entry name" value="TPR-like"/>
    <property type="match status" value="1"/>
</dbReference>
<feature type="repeat" description="TPR" evidence="1">
    <location>
        <begin position="278"/>
        <end position="311"/>
    </location>
</feature>
<dbReference type="AlphaFoldDB" id="A0ABD6E6B6"/>
<feature type="region of interest" description="Disordered" evidence="2">
    <location>
        <begin position="74"/>
        <end position="109"/>
    </location>
</feature>
<protein>
    <recommendedName>
        <fullName evidence="5">Tetratricopeptide repeat protein 8</fullName>
    </recommendedName>
</protein>
<dbReference type="InterPro" id="IPR028796">
    <property type="entry name" value="BBS8"/>
</dbReference>
<dbReference type="Gene3D" id="1.25.40.10">
    <property type="entry name" value="Tetratricopeptide repeat domain"/>
    <property type="match status" value="1"/>
</dbReference>
<reference evidence="3 4" key="1">
    <citation type="submission" date="2024-08" db="EMBL/GenBank/DDBJ databases">
        <title>Gnathostoma spinigerum genome.</title>
        <authorList>
            <person name="Gonzalez-Bertolin B."/>
            <person name="Monzon S."/>
            <person name="Zaballos A."/>
            <person name="Jimenez P."/>
            <person name="Dekumyoy P."/>
            <person name="Varona S."/>
            <person name="Cuesta I."/>
            <person name="Sumanam S."/>
            <person name="Adisakwattana P."/>
            <person name="Gasser R.B."/>
            <person name="Hernandez-Gonzalez A."/>
            <person name="Young N.D."/>
            <person name="Perteguer M.J."/>
        </authorList>
    </citation>
    <scope>NUCLEOTIDE SEQUENCE [LARGE SCALE GENOMIC DNA]</scope>
    <source>
        <strain evidence="3">AL3</strain>
        <tissue evidence="3">Liver</tissue>
    </source>
</reference>
<evidence type="ECO:0008006" key="5">
    <source>
        <dbReference type="Google" id="ProtNLM"/>
    </source>
</evidence>
<keyword evidence="4" id="KW-1185">Reference proteome</keyword>
<dbReference type="PANTHER" id="PTHR44177:SF1">
    <property type="entry name" value="TETRATRICOPEPTIDE REPEAT PROTEIN 8"/>
    <property type="match status" value="1"/>
</dbReference>
<feature type="compositionally biased region" description="Low complexity" evidence="2">
    <location>
        <begin position="96"/>
        <end position="109"/>
    </location>
</feature>
<organism evidence="3 4">
    <name type="scientific">Gnathostoma spinigerum</name>
    <dbReference type="NCBI Taxonomy" id="75299"/>
    <lineage>
        <taxon>Eukaryota</taxon>
        <taxon>Metazoa</taxon>
        <taxon>Ecdysozoa</taxon>
        <taxon>Nematoda</taxon>
        <taxon>Chromadorea</taxon>
        <taxon>Rhabditida</taxon>
        <taxon>Spirurina</taxon>
        <taxon>Gnathostomatomorpha</taxon>
        <taxon>Gnathostomatoidea</taxon>
        <taxon>Gnathostomatidae</taxon>
        <taxon>Gnathostoma</taxon>
    </lineage>
</organism>
<feature type="compositionally biased region" description="Polar residues" evidence="2">
    <location>
        <begin position="78"/>
        <end position="93"/>
    </location>
</feature>
<dbReference type="CDD" id="cd21341">
    <property type="entry name" value="TTC8_N"/>
    <property type="match status" value="1"/>
</dbReference>
<keyword evidence="1" id="KW-0802">TPR repeat</keyword>
<feature type="repeat" description="TPR" evidence="1">
    <location>
        <begin position="382"/>
        <end position="415"/>
    </location>
</feature>
<proteinExistence type="predicted"/>
<dbReference type="InterPro" id="IPR019734">
    <property type="entry name" value="TPR_rpt"/>
</dbReference>
<dbReference type="Proteomes" id="UP001608902">
    <property type="component" value="Unassembled WGS sequence"/>
</dbReference>
<dbReference type="Pfam" id="PF13174">
    <property type="entry name" value="TPR_6"/>
    <property type="match status" value="1"/>
</dbReference>
<dbReference type="EMBL" id="JBGFUD010001025">
    <property type="protein sequence ID" value="MFH4975638.1"/>
    <property type="molecule type" value="Genomic_DNA"/>
</dbReference>
<evidence type="ECO:0000256" key="2">
    <source>
        <dbReference type="SAM" id="MobiDB-lite"/>
    </source>
</evidence>
<dbReference type="InterPro" id="IPR011990">
    <property type="entry name" value="TPR-like_helical_dom_sf"/>
</dbReference>
<dbReference type="PROSITE" id="PS50005">
    <property type="entry name" value="TPR"/>
    <property type="match status" value="2"/>
</dbReference>
<evidence type="ECO:0000313" key="3">
    <source>
        <dbReference type="EMBL" id="MFH4975638.1"/>
    </source>
</evidence>
<comment type="caution">
    <text evidence="3">The sequence shown here is derived from an EMBL/GenBank/DDBJ whole genome shotgun (WGS) entry which is preliminary data.</text>
</comment>
<sequence>MEVDLLLEALILFRRNKVKEASEICSNILNKNPLDQAAWSLKLCCLTEEMYVDELENDESSVAETFLDDSVIAPNARPGTSFSRPVTTGNGPSQAVRPRSSSGRPLSGVVRADINTRPGTMEQTLRTSRTARTARAASSQSARFVRLGTASMVAQSDGPFVNLARLNVDKYAKEPGLSRLLFEYVFYTEGDMKLAHQIATVATKNANYSDWYWKNQLGKCYYRLGMYQDALKQFQSSLHNQRMVETYAFLAKVYCRIDQPLMAIEQYKCGLQNFRNDVTLQIGLARVYEQLGDMNKSIEVYKSVLREEANNIEAIACIATNYFYCGQPEVALQYYRRILQTGVNNAEIFMNLGLCCFFCQQFDLAMFCIQRAQTIANEDVLAEIWYNTGIVMMSTGDVTMASRCFRLAIASDPDHAESFCNLAVLLMREGKVDQSKALLLSSIQKGPHLFEPHFNYALLTYKEGQFNECRSHVLKALELFPQHVYSKKLYEIVQKMYTSV</sequence>
<evidence type="ECO:0000256" key="1">
    <source>
        <dbReference type="PROSITE-ProRule" id="PRU00339"/>
    </source>
</evidence>